<keyword evidence="2" id="KW-0808">Transferase</keyword>
<dbReference type="GO" id="GO:0004674">
    <property type="term" value="F:protein serine/threonine kinase activity"/>
    <property type="evidence" value="ECO:0007669"/>
    <property type="project" value="UniProtKB-KW"/>
</dbReference>
<evidence type="ECO:0000256" key="5">
    <source>
        <dbReference type="ARBA" id="ARBA00022840"/>
    </source>
</evidence>
<dbReference type="EMBL" id="JMIH01000022">
    <property type="protein sequence ID" value="KEO73284.1"/>
    <property type="molecule type" value="Genomic_DNA"/>
</dbReference>
<feature type="domain" description="Protein kinase" evidence="6">
    <location>
        <begin position="1"/>
        <end position="233"/>
    </location>
</feature>
<dbReference type="SMART" id="SM00220">
    <property type="entry name" value="S_TKc"/>
    <property type="match status" value="1"/>
</dbReference>
<evidence type="ECO:0000259" key="6">
    <source>
        <dbReference type="PROSITE" id="PS50011"/>
    </source>
</evidence>
<dbReference type="GO" id="GO:0005524">
    <property type="term" value="F:ATP binding"/>
    <property type="evidence" value="ECO:0007669"/>
    <property type="project" value="UniProtKB-KW"/>
</dbReference>
<keyword evidence="5" id="KW-0067">ATP-binding</keyword>
<dbReference type="RefSeq" id="WP_035075098.1">
    <property type="nucleotide sequence ID" value="NZ_JMIH01000022.1"/>
</dbReference>
<dbReference type="InterPro" id="IPR008271">
    <property type="entry name" value="Ser/Thr_kinase_AS"/>
</dbReference>
<accession>A0A074KWH3</accession>
<comment type="caution">
    <text evidence="7">The sequence shown here is derived from an EMBL/GenBank/DDBJ whole genome shotgun (WGS) entry which is preliminary data.</text>
</comment>
<organism evidence="7 8">
    <name type="scientific">Anditalea andensis</name>
    <dbReference type="NCBI Taxonomy" id="1048983"/>
    <lineage>
        <taxon>Bacteria</taxon>
        <taxon>Pseudomonadati</taxon>
        <taxon>Bacteroidota</taxon>
        <taxon>Cytophagia</taxon>
        <taxon>Cytophagales</taxon>
        <taxon>Cytophagaceae</taxon>
        <taxon>Anditalea</taxon>
    </lineage>
</organism>
<dbReference type="STRING" id="1048983.EL17_13120"/>
<dbReference type="InterPro" id="IPR000719">
    <property type="entry name" value="Prot_kinase_dom"/>
</dbReference>
<evidence type="ECO:0000313" key="8">
    <source>
        <dbReference type="Proteomes" id="UP000027821"/>
    </source>
</evidence>
<proteinExistence type="predicted"/>
<keyword evidence="4" id="KW-0418">Kinase</keyword>
<dbReference type="Proteomes" id="UP000027821">
    <property type="component" value="Unassembled WGS sequence"/>
</dbReference>
<evidence type="ECO:0000256" key="1">
    <source>
        <dbReference type="ARBA" id="ARBA00022527"/>
    </source>
</evidence>
<dbReference type="Pfam" id="PF00069">
    <property type="entry name" value="Pkinase"/>
    <property type="match status" value="1"/>
</dbReference>
<dbReference type="PROSITE" id="PS00108">
    <property type="entry name" value="PROTEIN_KINASE_ST"/>
    <property type="match status" value="1"/>
</dbReference>
<evidence type="ECO:0000256" key="4">
    <source>
        <dbReference type="ARBA" id="ARBA00022777"/>
    </source>
</evidence>
<dbReference type="eggNOG" id="COG0515">
    <property type="taxonomic scope" value="Bacteria"/>
</dbReference>
<dbReference type="AlphaFoldDB" id="A0A074KWH3"/>
<evidence type="ECO:0000256" key="3">
    <source>
        <dbReference type="ARBA" id="ARBA00022741"/>
    </source>
</evidence>
<evidence type="ECO:0000256" key="2">
    <source>
        <dbReference type="ARBA" id="ARBA00022679"/>
    </source>
</evidence>
<dbReference type="PROSITE" id="PS50011">
    <property type="entry name" value="PROTEIN_KINASE_DOM"/>
    <property type="match status" value="1"/>
</dbReference>
<keyword evidence="3" id="KW-0547">Nucleotide-binding</keyword>
<dbReference type="PANTHER" id="PTHR24345">
    <property type="entry name" value="SERINE/THREONINE-PROTEIN KINASE PLK"/>
    <property type="match status" value="1"/>
</dbReference>
<reference evidence="7 8" key="1">
    <citation type="submission" date="2014-04" db="EMBL/GenBank/DDBJ databases">
        <title>Characterization and application of a salt tolerant electro-active bacterium.</title>
        <authorList>
            <person name="Yang L."/>
            <person name="Wei S."/>
            <person name="Tay Q.X.M."/>
        </authorList>
    </citation>
    <scope>NUCLEOTIDE SEQUENCE [LARGE SCALE GENOMIC DNA]</scope>
    <source>
        <strain evidence="7 8">LY1</strain>
    </source>
</reference>
<dbReference type="SUPFAM" id="SSF56112">
    <property type="entry name" value="Protein kinase-like (PK-like)"/>
    <property type="match status" value="1"/>
</dbReference>
<keyword evidence="1" id="KW-0723">Serine/threonine-protein kinase</keyword>
<evidence type="ECO:0000313" key="7">
    <source>
        <dbReference type="EMBL" id="KEO73284.1"/>
    </source>
</evidence>
<dbReference type="OrthoDB" id="9813021at2"/>
<keyword evidence="8" id="KW-1185">Reference proteome</keyword>
<sequence>MEETVKKPISSNEIQSISPKIIKKILNLNHPNVLKIHHLYWDDADQQFFSESECCNLFSLNELISESKISLPIVNSIIPEVLHGLDYLHKQGLVHSDLKLSNILVHNVDQKLIFKIGDLFTVKNDPSPFKTNGGYYTPEITSPEVYLFHSISSKADIWSLGVMLYILFTGQYPFGERRKIAIKDIQDNIKNHKIIGPSLNHILSPYDNFISLCLTSDQEKRPNATDLLEMITE</sequence>
<protein>
    <recommendedName>
        <fullName evidence="6">Protein kinase domain-containing protein</fullName>
    </recommendedName>
</protein>
<dbReference type="InterPro" id="IPR011009">
    <property type="entry name" value="Kinase-like_dom_sf"/>
</dbReference>
<dbReference type="PANTHER" id="PTHR24345:SF0">
    <property type="entry name" value="CELL CYCLE SERINE_THREONINE-PROTEIN KINASE CDC5_MSD2"/>
    <property type="match status" value="1"/>
</dbReference>
<dbReference type="Gene3D" id="1.10.510.10">
    <property type="entry name" value="Transferase(Phosphotransferase) domain 1"/>
    <property type="match status" value="1"/>
</dbReference>
<gene>
    <name evidence="7" type="ORF">EL17_13120</name>
</gene>
<name>A0A074KWH3_9BACT</name>